<evidence type="ECO:0000313" key="5">
    <source>
        <dbReference type="Proteomes" id="UP000236745"/>
    </source>
</evidence>
<evidence type="ECO:0000256" key="2">
    <source>
        <dbReference type="PIRSR" id="PIRSR603782-1"/>
    </source>
</evidence>
<reference evidence="4 5" key="1">
    <citation type="submission" date="2016-10" db="EMBL/GenBank/DDBJ databases">
        <authorList>
            <person name="de Groot N.N."/>
        </authorList>
    </citation>
    <scope>NUCLEOTIDE SEQUENCE [LARGE SCALE GENOMIC DNA]</scope>
    <source>
        <strain evidence="4 5">DSM 22012</strain>
    </source>
</reference>
<feature type="disulfide bond" description="Redox-active" evidence="3">
    <location>
        <begin position="65"/>
        <end position="69"/>
    </location>
</feature>
<dbReference type="PANTHER" id="PTHR12151">
    <property type="entry name" value="ELECTRON TRANSPORT PROTIN SCO1/SENC FAMILY MEMBER"/>
    <property type="match status" value="1"/>
</dbReference>
<dbReference type="InterPro" id="IPR003782">
    <property type="entry name" value="SCO1/SenC"/>
</dbReference>
<feature type="binding site" evidence="2">
    <location>
        <position position="69"/>
    </location>
    <ligand>
        <name>Cu cation</name>
        <dbReference type="ChEBI" id="CHEBI:23378"/>
    </ligand>
</feature>
<dbReference type="RefSeq" id="WP_104003997.1">
    <property type="nucleotide sequence ID" value="NZ_FNVQ01000003.1"/>
</dbReference>
<dbReference type="SUPFAM" id="SSF52833">
    <property type="entry name" value="Thioredoxin-like"/>
    <property type="match status" value="1"/>
</dbReference>
<evidence type="ECO:0000256" key="3">
    <source>
        <dbReference type="PIRSR" id="PIRSR603782-2"/>
    </source>
</evidence>
<dbReference type="InterPro" id="IPR036249">
    <property type="entry name" value="Thioredoxin-like_sf"/>
</dbReference>
<keyword evidence="2" id="KW-0479">Metal-binding</keyword>
<dbReference type="Pfam" id="PF02630">
    <property type="entry name" value="SCO1-SenC"/>
    <property type="match status" value="1"/>
</dbReference>
<evidence type="ECO:0000313" key="4">
    <source>
        <dbReference type="EMBL" id="SEG67557.1"/>
    </source>
</evidence>
<dbReference type="OrthoDB" id="5616157at2"/>
<keyword evidence="3" id="KW-1015">Disulfide bond</keyword>
<organism evidence="4 5">
    <name type="scientific">Marinobacterium lutimaris</name>
    <dbReference type="NCBI Taxonomy" id="568106"/>
    <lineage>
        <taxon>Bacteria</taxon>
        <taxon>Pseudomonadati</taxon>
        <taxon>Pseudomonadota</taxon>
        <taxon>Gammaproteobacteria</taxon>
        <taxon>Oceanospirillales</taxon>
        <taxon>Oceanospirillaceae</taxon>
        <taxon>Marinobacterium</taxon>
    </lineage>
</organism>
<keyword evidence="2" id="KW-0186">Copper</keyword>
<dbReference type="Proteomes" id="UP000236745">
    <property type="component" value="Unassembled WGS sequence"/>
</dbReference>
<keyword evidence="5" id="KW-1185">Reference proteome</keyword>
<proteinExistence type="inferred from homology"/>
<sequence>MNKKIALILFPLTFLLGLALPFLPAWTDRDDYYGIAVDNPVPPLELADSQIDNGLRVLFFGYRNCGTVCPAQIVNLVQLQQRLRGHPVEFVFITLDPERDSEEVLQRAASVFGPSFKVVRPESTLLAQNLALAYGDTAARVQSATGYEFDHTANLYVVTTGWRKRLIYTQPVLDLDRMESDLQKLLQTI</sequence>
<gene>
    <name evidence="4" type="ORF">SAMN05444390_103143</name>
</gene>
<dbReference type="Gene3D" id="3.40.30.10">
    <property type="entry name" value="Glutaredoxin"/>
    <property type="match status" value="1"/>
</dbReference>
<dbReference type="EMBL" id="FNVQ01000003">
    <property type="protein sequence ID" value="SEG67557.1"/>
    <property type="molecule type" value="Genomic_DNA"/>
</dbReference>
<comment type="similarity">
    <text evidence="1">Belongs to the SCO1/2 family.</text>
</comment>
<name>A0A1H6C4C3_9GAMM</name>
<dbReference type="PANTHER" id="PTHR12151:SF25">
    <property type="entry name" value="LINALOOL DEHYDRATASE_ISOMERASE DOMAIN-CONTAINING PROTEIN"/>
    <property type="match status" value="1"/>
</dbReference>
<feature type="binding site" evidence="2">
    <location>
        <position position="65"/>
    </location>
    <ligand>
        <name>Cu cation</name>
        <dbReference type="ChEBI" id="CHEBI:23378"/>
    </ligand>
</feature>
<dbReference type="CDD" id="cd02968">
    <property type="entry name" value="SCO"/>
    <property type="match status" value="1"/>
</dbReference>
<accession>A0A1H6C4C3</accession>
<protein>
    <submittedName>
        <fullName evidence="4">Protein SCO1/2</fullName>
    </submittedName>
</protein>
<dbReference type="GO" id="GO:0046872">
    <property type="term" value="F:metal ion binding"/>
    <property type="evidence" value="ECO:0007669"/>
    <property type="project" value="UniProtKB-KW"/>
</dbReference>
<dbReference type="AlphaFoldDB" id="A0A1H6C4C3"/>
<evidence type="ECO:0000256" key="1">
    <source>
        <dbReference type="ARBA" id="ARBA00010996"/>
    </source>
</evidence>
<feature type="binding site" evidence="2">
    <location>
        <position position="151"/>
    </location>
    <ligand>
        <name>Cu cation</name>
        <dbReference type="ChEBI" id="CHEBI:23378"/>
    </ligand>
</feature>